<dbReference type="EMBL" id="CM043015">
    <property type="protein sequence ID" value="KAI4471370.1"/>
    <property type="molecule type" value="Genomic_DNA"/>
</dbReference>
<name>A0ACB9TXN1_HOLOL</name>
<protein>
    <submittedName>
        <fullName evidence="1">15-hydroxyprostaglandin dehydrogenase [nad(+)]</fullName>
    </submittedName>
</protein>
<reference evidence="1" key="1">
    <citation type="submission" date="2022-04" db="EMBL/GenBank/DDBJ databases">
        <title>Chromosome-scale genome assembly of Holotrichia oblita Faldermann.</title>
        <authorList>
            <person name="Rongchong L."/>
        </authorList>
    </citation>
    <scope>NUCLEOTIDE SEQUENCE</scope>
    <source>
        <strain evidence="1">81SQS9</strain>
    </source>
</reference>
<dbReference type="Proteomes" id="UP001056778">
    <property type="component" value="Chromosome 1"/>
</dbReference>
<evidence type="ECO:0000313" key="2">
    <source>
        <dbReference type="Proteomes" id="UP001056778"/>
    </source>
</evidence>
<evidence type="ECO:0000313" key="1">
    <source>
        <dbReference type="EMBL" id="KAI4471370.1"/>
    </source>
</evidence>
<sequence length="184" mass="19624">MTFINGKVAIVTGGCSGIGLAIVHSLVINKAKNGTIHGCLLALHEYLPKYKSGDEAAIINLSSTAGLEGYPNIPIYSATKHAIIGLGRSWGHPRHFKETKVRVMTVCPNATETPLLNAMPGRNLGPIYEQIFTSTPLPVVQSTNSVANCVANMLDNGTNGSIWLVEAGRAYEVKLPDVESLKNV</sequence>
<proteinExistence type="predicted"/>
<accession>A0ACB9TXN1</accession>
<keyword evidence="2" id="KW-1185">Reference proteome</keyword>
<gene>
    <name evidence="1" type="ORF">MML48_1g10563</name>
</gene>
<organism evidence="1 2">
    <name type="scientific">Holotrichia oblita</name>
    <name type="common">Chafer beetle</name>
    <dbReference type="NCBI Taxonomy" id="644536"/>
    <lineage>
        <taxon>Eukaryota</taxon>
        <taxon>Metazoa</taxon>
        <taxon>Ecdysozoa</taxon>
        <taxon>Arthropoda</taxon>
        <taxon>Hexapoda</taxon>
        <taxon>Insecta</taxon>
        <taxon>Pterygota</taxon>
        <taxon>Neoptera</taxon>
        <taxon>Endopterygota</taxon>
        <taxon>Coleoptera</taxon>
        <taxon>Polyphaga</taxon>
        <taxon>Scarabaeiformia</taxon>
        <taxon>Scarabaeidae</taxon>
        <taxon>Melolonthinae</taxon>
        <taxon>Holotrichia</taxon>
    </lineage>
</organism>
<comment type="caution">
    <text evidence="1">The sequence shown here is derived from an EMBL/GenBank/DDBJ whole genome shotgun (WGS) entry which is preliminary data.</text>
</comment>